<dbReference type="Pfam" id="PF08239">
    <property type="entry name" value="SH3_3"/>
    <property type="match status" value="1"/>
</dbReference>
<keyword evidence="2 7" id="KW-0812">Transmembrane</keyword>
<reference evidence="9 10" key="1">
    <citation type="submission" date="2019-04" db="EMBL/GenBank/DDBJ databases">
        <title>Alteromonas portus sp. nov., an alginate lyase-excreting marine bacterium.</title>
        <authorList>
            <person name="Huang H."/>
            <person name="Mo K."/>
            <person name="Bao S."/>
        </authorList>
    </citation>
    <scope>NUCLEOTIDE SEQUENCE [LARGE SCALE GENOMIC DNA]</scope>
    <source>
        <strain evidence="9 10">HB161718</strain>
    </source>
</reference>
<dbReference type="InterPro" id="IPR016476">
    <property type="entry name" value="SH3_dom_pro"/>
</dbReference>
<evidence type="ECO:0000313" key="10">
    <source>
        <dbReference type="Proteomes" id="UP000305471"/>
    </source>
</evidence>
<evidence type="ECO:0000256" key="3">
    <source>
        <dbReference type="ARBA" id="ARBA00022729"/>
    </source>
</evidence>
<dbReference type="EMBL" id="SWCO01000001">
    <property type="protein sequence ID" value="TKB04547.1"/>
    <property type="molecule type" value="Genomic_DNA"/>
</dbReference>
<evidence type="ECO:0000259" key="8">
    <source>
        <dbReference type="PROSITE" id="PS51781"/>
    </source>
</evidence>
<dbReference type="OrthoDB" id="9790951at2"/>
<evidence type="ECO:0000256" key="4">
    <source>
        <dbReference type="ARBA" id="ARBA00022989"/>
    </source>
</evidence>
<keyword evidence="10" id="KW-1185">Reference proteome</keyword>
<keyword evidence="3" id="KW-0732">Signal</keyword>
<comment type="subcellular location">
    <subcellularLocation>
        <location evidence="1">Membrane</location>
        <topology evidence="1">Single-pass membrane protein</topology>
    </subcellularLocation>
</comment>
<evidence type="ECO:0000256" key="1">
    <source>
        <dbReference type="ARBA" id="ARBA00004167"/>
    </source>
</evidence>
<feature type="domain" description="SH3b" evidence="8">
    <location>
        <begin position="127"/>
        <end position="193"/>
    </location>
</feature>
<keyword evidence="4 7" id="KW-1133">Transmembrane helix</keyword>
<dbReference type="NCBIfam" id="TIGR04211">
    <property type="entry name" value="SH3_and_anchor"/>
    <property type="match status" value="1"/>
</dbReference>
<name>A0A4U0ZIR3_9ALTE</name>
<evidence type="ECO:0000256" key="2">
    <source>
        <dbReference type="ARBA" id="ARBA00022692"/>
    </source>
</evidence>
<evidence type="ECO:0000256" key="7">
    <source>
        <dbReference type="SAM" id="Phobius"/>
    </source>
</evidence>
<dbReference type="InterPro" id="IPR003646">
    <property type="entry name" value="SH3-like_bac-type"/>
</dbReference>
<gene>
    <name evidence="9" type="ORF">E5672_00175</name>
</gene>
<dbReference type="PROSITE" id="PS51781">
    <property type="entry name" value="SH3B"/>
    <property type="match status" value="1"/>
</dbReference>
<evidence type="ECO:0000256" key="6">
    <source>
        <dbReference type="SAM" id="Coils"/>
    </source>
</evidence>
<evidence type="ECO:0000256" key="5">
    <source>
        <dbReference type="ARBA" id="ARBA00023136"/>
    </source>
</evidence>
<comment type="caution">
    <text evidence="9">The sequence shown here is derived from an EMBL/GenBank/DDBJ whole genome shotgun (WGS) entry which is preliminary data.</text>
</comment>
<dbReference type="Gene3D" id="2.30.30.40">
    <property type="entry name" value="SH3 Domains"/>
    <property type="match status" value="1"/>
</dbReference>
<feature type="transmembrane region" description="Helical" evidence="7">
    <location>
        <begin position="266"/>
        <end position="287"/>
    </location>
</feature>
<dbReference type="AlphaFoldDB" id="A0A4U0ZIR3"/>
<protein>
    <submittedName>
        <fullName evidence="9">TIGR04211 family SH3 domain-containing protein</fullName>
    </submittedName>
</protein>
<feature type="coiled-coil region" evidence="6">
    <location>
        <begin position="206"/>
        <end position="240"/>
    </location>
</feature>
<organism evidence="9 10">
    <name type="scientific">Alteromonas portus</name>
    <dbReference type="NCBI Taxonomy" id="2565549"/>
    <lineage>
        <taxon>Bacteria</taxon>
        <taxon>Pseudomonadati</taxon>
        <taxon>Pseudomonadota</taxon>
        <taxon>Gammaproteobacteria</taxon>
        <taxon>Alteromonadales</taxon>
        <taxon>Alteromonadaceae</taxon>
        <taxon>Alteromonas/Salinimonas group</taxon>
        <taxon>Alteromonas</taxon>
    </lineage>
</organism>
<dbReference type="GO" id="GO:0016020">
    <property type="term" value="C:membrane"/>
    <property type="evidence" value="ECO:0007669"/>
    <property type="project" value="UniProtKB-SubCell"/>
</dbReference>
<proteinExistence type="predicted"/>
<dbReference type="SMART" id="SM00287">
    <property type="entry name" value="SH3b"/>
    <property type="match status" value="1"/>
</dbReference>
<keyword evidence="6" id="KW-0175">Coiled coil</keyword>
<evidence type="ECO:0000313" key="9">
    <source>
        <dbReference type="EMBL" id="TKB04547.1"/>
    </source>
</evidence>
<dbReference type="Proteomes" id="UP000305471">
    <property type="component" value="Unassembled WGS sequence"/>
</dbReference>
<sequence>MSPVTNFNSISDMVALSTAYDADTLPLSLTFRNAGGVKRAALTKPARLQHCFAIKELPFRPKFAHQRPTGLRQKWNKLAFIAVNQYHLHVLNSKIGLHMIRKWLAAALIACSFQAFSLQDTADLEASSSHYIRDDLFIFMHTGPGRNYRILGSIEAGTPITVLARDNDAEFTQITDNEGREGWVESRFVSNTMSQAEQLPIVSEKLAESQSALQTAQSENARLRQQLNDARQQVSKLTTTSEEQASEITRLTAKVDSANKDELVTWFTRGGMVAGVGILLGVMLTYLPKRKRRNSEWM</sequence>
<accession>A0A4U0ZIR3</accession>
<keyword evidence="5 7" id="KW-0472">Membrane</keyword>